<keyword evidence="2" id="KW-0486">Methionine biosynthesis</keyword>
<dbReference type="EMBL" id="MRZU01000003">
    <property type="protein sequence ID" value="OUJ19255.1"/>
    <property type="molecule type" value="Genomic_DNA"/>
</dbReference>
<dbReference type="Proteomes" id="UP000195137">
    <property type="component" value="Unassembled WGS sequence"/>
</dbReference>
<dbReference type="NCBIfam" id="TIGR00524">
    <property type="entry name" value="eIF-2B_rel"/>
    <property type="match status" value="1"/>
</dbReference>
<keyword evidence="2" id="KW-0028">Amino-acid biosynthesis</keyword>
<dbReference type="SUPFAM" id="SSF100950">
    <property type="entry name" value="NagB/RpiA/CoA transferase-like"/>
    <property type="match status" value="1"/>
</dbReference>
<dbReference type="NCBIfam" id="TIGR00512">
    <property type="entry name" value="salvage_mtnA"/>
    <property type="match status" value="1"/>
</dbReference>
<comment type="similarity">
    <text evidence="2">Belongs to the EIF-2B alpha/beta/delta subunits family. MtnA subfamily.</text>
</comment>
<dbReference type="InterPro" id="IPR037171">
    <property type="entry name" value="NagB/RpiA_transferase-like"/>
</dbReference>
<keyword evidence="1 2" id="KW-0413">Isomerase</keyword>
<dbReference type="FunFam" id="1.20.120.420:FF:000003">
    <property type="entry name" value="Methylthioribose-1-phosphate isomerase"/>
    <property type="match status" value="1"/>
</dbReference>
<dbReference type="InterPro" id="IPR011559">
    <property type="entry name" value="Initiation_fac_2B_a/b/d"/>
</dbReference>
<dbReference type="GO" id="GO:0046523">
    <property type="term" value="F:S-methyl-5-thioribose-1-phosphate isomerase activity"/>
    <property type="evidence" value="ECO:0007669"/>
    <property type="project" value="UniProtKB-UniRule"/>
</dbReference>
<dbReference type="NCBIfam" id="NF004326">
    <property type="entry name" value="PRK05720.1"/>
    <property type="match status" value="1"/>
</dbReference>
<sequence length="318" mass="34808">MDTVRFEDDKVLMIDQTKLPNELEYLELESVEEVAIAIEELKVRGAPAIGVSAAFGLLLASKEGDLEVLEEAADRLRRTRPTAVNLFWAIDRVMDVVDRSGDWQKAVEKEAKSIFMEDREINKRMGDNGADLLDDGDTVLTHCNAGALATSGMYGTALGVIKRAVERDIDIDVVCTETRPVLQGARLTSYELTMDIGVDTTLIVDSAVGALMPKIDKVVVGADRVARDGVANKIGTYNIAVLADRHGVEFYVAAPKSTFDEELTIDEIEIEERSETEIKQICGCQIAPNKVKAYNQAFDLTPAELIDGVITEDGVTEL</sequence>
<protein>
    <recommendedName>
        <fullName evidence="2">Putative methylthioribose-1-phosphate isomerase</fullName>
        <shortName evidence="2">M1Pi</shortName>
        <shortName evidence="2">MTR-1-P isomerase</shortName>
        <ecNumber evidence="2">5.3.1.23</ecNumber>
    </recommendedName>
    <alternativeName>
        <fullName evidence="2">MTNA-like protein</fullName>
        <shortName evidence="2">aMTNA</shortName>
    </alternativeName>
    <alternativeName>
        <fullName evidence="2">S-methyl-5-thioribose-1-phosphate isomerase</fullName>
    </alternativeName>
</protein>
<name>A0A1Y3GIJ4_9EURY</name>
<evidence type="ECO:0000313" key="4">
    <source>
        <dbReference type="Proteomes" id="UP000195137"/>
    </source>
</evidence>
<dbReference type="Gene3D" id="3.40.50.10470">
    <property type="entry name" value="Translation initiation factor eif-2b, domain 2"/>
    <property type="match status" value="1"/>
</dbReference>
<feature type="binding site" evidence="2">
    <location>
        <begin position="232"/>
        <end position="233"/>
    </location>
    <ligand>
        <name>substrate</name>
    </ligand>
</feature>
<feature type="binding site" evidence="2">
    <location>
        <position position="183"/>
    </location>
    <ligand>
        <name>substrate</name>
    </ligand>
</feature>
<dbReference type="InterPro" id="IPR027363">
    <property type="entry name" value="M1Pi_N"/>
</dbReference>
<evidence type="ECO:0000256" key="2">
    <source>
        <dbReference type="HAMAP-Rule" id="MF_01678"/>
    </source>
</evidence>
<comment type="function">
    <text evidence="2">Catalyzes the interconversion of methylthioribose-1-phosphate (MTR-1-P) into methylthioribulose-1-phosphate (MTRu-1-P).</text>
</comment>
<dbReference type="GO" id="GO:0019509">
    <property type="term" value="P:L-methionine salvage from methylthioadenosine"/>
    <property type="evidence" value="ECO:0007669"/>
    <property type="project" value="UniProtKB-UniRule"/>
</dbReference>
<dbReference type="InterPro" id="IPR000649">
    <property type="entry name" value="IF-2B-related"/>
</dbReference>
<organism evidence="3 4">
    <name type="scientific">Methanonatronarchaeum thermophilum</name>
    <dbReference type="NCBI Taxonomy" id="1927129"/>
    <lineage>
        <taxon>Archaea</taxon>
        <taxon>Methanobacteriati</taxon>
        <taxon>Methanobacteriota</taxon>
        <taxon>Methanonatronarchaeia</taxon>
        <taxon>Methanonatronarchaeales</taxon>
        <taxon>Methanonatronarchaeaceae</taxon>
        <taxon>Methanonatronarchaeum</taxon>
    </lineage>
</organism>
<reference evidence="3 4" key="1">
    <citation type="submission" date="2016-12" db="EMBL/GenBank/DDBJ databases">
        <title>Discovery of methanogenic haloarchaea.</title>
        <authorList>
            <person name="Sorokin D.Y."/>
            <person name="Makarova K.S."/>
            <person name="Abbas B."/>
            <person name="Ferrer M."/>
            <person name="Golyshin P.N."/>
        </authorList>
    </citation>
    <scope>NUCLEOTIDE SEQUENCE [LARGE SCALE GENOMIC DNA]</scope>
    <source>
        <strain evidence="3">AMET1</strain>
    </source>
</reference>
<feature type="binding site" evidence="2">
    <location>
        <position position="80"/>
    </location>
    <ligand>
        <name>substrate</name>
    </ligand>
</feature>
<dbReference type="PANTHER" id="PTHR43475">
    <property type="entry name" value="METHYLTHIORIBOSE-1-PHOSPHATE ISOMERASE"/>
    <property type="match status" value="1"/>
</dbReference>
<dbReference type="RefSeq" id="WP_086637280.1">
    <property type="nucleotide sequence ID" value="NZ_MRZU01000003.1"/>
</dbReference>
<evidence type="ECO:0000313" key="3">
    <source>
        <dbReference type="EMBL" id="OUJ19255.1"/>
    </source>
</evidence>
<dbReference type="FunFam" id="3.40.50.10470:FF:000006">
    <property type="entry name" value="Methylthioribose-1-phosphate isomerase"/>
    <property type="match status" value="1"/>
</dbReference>
<dbReference type="InterPro" id="IPR005251">
    <property type="entry name" value="IF-M1Pi"/>
</dbReference>
<dbReference type="HAMAP" id="MF_01678">
    <property type="entry name" value="Salvage_MtnA"/>
    <property type="match status" value="1"/>
</dbReference>
<comment type="catalytic activity">
    <reaction evidence="2">
        <text>5-(methylsulfanyl)-alpha-D-ribose 1-phosphate = 5-(methylsulfanyl)-D-ribulose 1-phosphate</text>
        <dbReference type="Rhea" id="RHEA:19989"/>
        <dbReference type="ChEBI" id="CHEBI:58533"/>
        <dbReference type="ChEBI" id="CHEBI:58548"/>
        <dbReference type="EC" id="5.3.1.23"/>
    </reaction>
</comment>
<accession>A0A1Y3GIJ4</accession>
<dbReference type="Gene3D" id="1.20.120.420">
    <property type="entry name" value="translation initiation factor eif-2b, domain 1"/>
    <property type="match status" value="1"/>
</dbReference>
<keyword evidence="4" id="KW-1185">Reference proteome</keyword>
<dbReference type="Pfam" id="PF01008">
    <property type="entry name" value="IF-2B"/>
    <property type="match status" value="1"/>
</dbReference>
<dbReference type="EC" id="5.3.1.23" evidence="2"/>
<dbReference type="InterPro" id="IPR042529">
    <property type="entry name" value="IF_2B-like_C"/>
</dbReference>
<dbReference type="OrthoDB" id="45195at2157"/>
<gene>
    <name evidence="3" type="ORF">AMET1_0909</name>
</gene>
<comment type="caution">
    <text evidence="3">The sequence shown here is derived from an EMBL/GenBank/DDBJ whole genome shotgun (WGS) entry which is preliminary data.</text>
</comment>
<feature type="site" description="Transition state stabilizer" evidence="2">
    <location>
        <position position="143"/>
    </location>
</feature>
<dbReference type="PANTHER" id="PTHR43475:SF1">
    <property type="entry name" value="METHYLTHIORIBOSE-1-PHOSPHATE ISOMERASE"/>
    <property type="match status" value="1"/>
</dbReference>
<feature type="active site" description="Proton donor" evidence="2">
    <location>
        <position position="223"/>
    </location>
</feature>
<proteinExistence type="inferred from homology"/>
<feature type="binding site" evidence="2">
    <location>
        <begin position="44"/>
        <end position="46"/>
    </location>
    <ligand>
        <name>substrate</name>
    </ligand>
</feature>
<dbReference type="AlphaFoldDB" id="A0A1Y3GIJ4"/>
<evidence type="ECO:0000256" key="1">
    <source>
        <dbReference type="ARBA" id="ARBA00023235"/>
    </source>
</evidence>